<dbReference type="OrthoDB" id="9944829at2759"/>
<dbReference type="PRINTS" id="PR00645">
    <property type="entry name" value="CXCCHMKINER4"/>
</dbReference>
<dbReference type="Gene3D" id="1.20.1070.10">
    <property type="entry name" value="Rhodopsin 7-helix transmembrane proteins"/>
    <property type="match status" value="1"/>
</dbReference>
<keyword evidence="11" id="KW-0325">Glycoprotein</keyword>
<keyword evidence="4 13" id="KW-0812">Transmembrane</keyword>
<feature type="transmembrane region" description="Helical" evidence="14">
    <location>
        <begin position="79"/>
        <end position="101"/>
    </location>
</feature>
<accession>A0A8C2WV20</accession>
<comment type="similarity">
    <text evidence="13">Belongs to the G-protein coupled receptor 1 family.</text>
</comment>
<dbReference type="GO" id="GO:0019722">
    <property type="term" value="P:calcium-mediated signaling"/>
    <property type="evidence" value="ECO:0007669"/>
    <property type="project" value="TreeGrafter"/>
</dbReference>
<organism evidence="17 18">
    <name type="scientific">Cyclopterus lumpus</name>
    <name type="common">Lumpsucker</name>
    <dbReference type="NCBI Taxonomy" id="8103"/>
    <lineage>
        <taxon>Eukaryota</taxon>
        <taxon>Metazoa</taxon>
        <taxon>Chordata</taxon>
        <taxon>Craniata</taxon>
        <taxon>Vertebrata</taxon>
        <taxon>Euteleostomi</taxon>
        <taxon>Actinopterygii</taxon>
        <taxon>Neopterygii</taxon>
        <taxon>Teleostei</taxon>
        <taxon>Neoteleostei</taxon>
        <taxon>Acanthomorphata</taxon>
        <taxon>Eupercaria</taxon>
        <taxon>Perciformes</taxon>
        <taxon>Cottioidei</taxon>
        <taxon>Cottales</taxon>
        <taxon>Cyclopteridae</taxon>
        <taxon>Cyclopterus</taxon>
    </lineage>
</organism>
<dbReference type="InterPro" id="IPR017452">
    <property type="entry name" value="GPCR_Rhodpsn_7TM"/>
</dbReference>
<dbReference type="GO" id="GO:0007204">
    <property type="term" value="P:positive regulation of cytosolic calcium ion concentration"/>
    <property type="evidence" value="ECO:0007669"/>
    <property type="project" value="TreeGrafter"/>
</dbReference>
<dbReference type="InterPro" id="IPR000355">
    <property type="entry name" value="Chemokine_rcpt"/>
</dbReference>
<feature type="transmembrane region" description="Helical" evidence="14">
    <location>
        <begin position="274"/>
        <end position="294"/>
    </location>
</feature>
<dbReference type="GO" id="GO:0038117">
    <property type="term" value="F:C-C motif chemokine 19 receptor activity"/>
    <property type="evidence" value="ECO:0007669"/>
    <property type="project" value="TreeGrafter"/>
</dbReference>
<dbReference type="GO" id="GO:0035757">
    <property type="term" value="F:chemokine (C-C motif) ligand 19 binding"/>
    <property type="evidence" value="ECO:0007669"/>
    <property type="project" value="TreeGrafter"/>
</dbReference>
<keyword evidence="9" id="KW-1015">Disulfide bond</keyword>
<feature type="domain" description="G-protein coupled receptors family 1 profile" evidence="16">
    <location>
        <begin position="90"/>
        <end position="336"/>
    </location>
</feature>
<evidence type="ECO:0000259" key="16">
    <source>
        <dbReference type="PROSITE" id="PS50262"/>
    </source>
</evidence>
<dbReference type="GO" id="GO:0006955">
    <property type="term" value="P:immune response"/>
    <property type="evidence" value="ECO:0007669"/>
    <property type="project" value="TreeGrafter"/>
</dbReference>
<evidence type="ECO:0000256" key="6">
    <source>
        <dbReference type="ARBA" id="ARBA00022989"/>
    </source>
</evidence>
<protein>
    <submittedName>
        <fullName evidence="17">Chemokine (C-C motif) receptor 7</fullName>
    </submittedName>
</protein>
<comment type="subcellular location">
    <subcellularLocation>
        <location evidence="2">Cell membrane</location>
        <topology evidence="2">Multi-pass membrane protein</topology>
    </subcellularLocation>
    <subcellularLocation>
        <location evidence="1">Early endosome</location>
    </subcellularLocation>
</comment>
<dbReference type="InterPro" id="IPR000276">
    <property type="entry name" value="GPCR_Rhodpsn"/>
</dbReference>
<dbReference type="AlphaFoldDB" id="A0A8C2WV20"/>
<evidence type="ECO:0000313" key="17">
    <source>
        <dbReference type="Ensembl" id="ENSCLMP00005009651.1"/>
    </source>
</evidence>
<dbReference type="Ensembl" id="ENSCLMT00005010467.1">
    <property type="protein sequence ID" value="ENSCLMP00005009651.1"/>
    <property type="gene ID" value="ENSCLMG00005005401.1"/>
</dbReference>
<keyword evidence="12 13" id="KW-0807">Transducer</keyword>
<dbReference type="PRINTS" id="PR00657">
    <property type="entry name" value="CCCHEMOKINER"/>
</dbReference>
<evidence type="ECO:0000256" key="14">
    <source>
        <dbReference type="SAM" id="Phobius"/>
    </source>
</evidence>
<dbReference type="InterPro" id="IPR050119">
    <property type="entry name" value="CCR1-9-like"/>
</dbReference>
<keyword evidence="7 13" id="KW-0297">G-protein coupled receptor</keyword>
<evidence type="ECO:0000256" key="13">
    <source>
        <dbReference type="RuleBase" id="RU000688"/>
    </source>
</evidence>
<evidence type="ECO:0000256" key="10">
    <source>
        <dbReference type="ARBA" id="ARBA00023170"/>
    </source>
</evidence>
<reference evidence="17" key="1">
    <citation type="submission" date="2025-08" db="UniProtKB">
        <authorList>
            <consortium name="Ensembl"/>
        </authorList>
    </citation>
    <scope>IDENTIFICATION</scope>
</reference>
<evidence type="ECO:0000256" key="7">
    <source>
        <dbReference type="ARBA" id="ARBA00023040"/>
    </source>
</evidence>
<evidence type="ECO:0000256" key="4">
    <source>
        <dbReference type="ARBA" id="ARBA00022692"/>
    </source>
</evidence>
<evidence type="ECO:0000256" key="9">
    <source>
        <dbReference type="ARBA" id="ARBA00023157"/>
    </source>
</evidence>
<sequence length="386" mass="44302">MTCVSDLPNLLPAVLIWLMHFKCSMSQREFNKTIIIVTDYNFSTMNYPDYNSSIDYDGYVELCVKESNRQFRSWFMPTFYSIICFLGLAGNLLVILTFFYFKRLKTMTDVYLLNLSFADLLFALSLPFWAANSMTEWVLGLVLCKAMHTIYKVSFYSSMFILTFISVERYFVIAKAVSAHRYRTQAVFLSKVSSAAIWMMALIFSIPEMSYTTINNNTCTPYSSNYDKLRVKIQASQIVLAFALPLLVMSICYSSIIQTLCQARGFERNKAIKVILAVVAVFLLCQMPYNLVLILNTVVTANGGTINCNYENMYLYAIDVTQCMAFLRCCLNPFVYAFIGVKFRRDLLKLLKDLGCLSHDWFIRFTRGRRRSSGATDTETTTTFSP</sequence>
<evidence type="ECO:0000256" key="12">
    <source>
        <dbReference type="ARBA" id="ARBA00023224"/>
    </source>
</evidence>
<dbReference type="GO" id="GO:0009897">
    <property type="term" value="C:external side of plasma membrane"/>
    <property type="evidence" value="ECO:0007669"/>
    <property type="project" value="TreeGrafter"/>
</dbReference>
<dbReference type="Proteomes" id="UP000694565">
    <property type="component" value="Unplaced"/>
</dbReference>
<dbReference type="PANTHER" id="PTHR10489:SF635">
    <property type="entry name" value="C-C CHEMOKINE RECEPTOR TYPE 7"/>
    <property type="match status" value="1"/>
</dbReference>
<evidence type="ECO:0000256" key="1">
    <source>
        <dbReference type="ARBA" id="ARBA00004412"/>
    </source>
</evidence>
<proteinExistence type="inferred from homology"/>
<feature type="transmembrane region" description="Helical" evidence="14">
    <location>
        <begin position="110"/>
        <end position="130"/>
    </location>
</feature>
<dbReference type="RefSeq" id="XP_034397561.1">
    <property type="nucleotide sequence ID" value="XM_034541670.1"/>
</dbReference>
<dbReference type="PRINTS" id="PR00237">
    <property type="entry name" value="GPCRRHODOPSN"/>
</dbReference>
<feature type="signal peptide" evidence="15">
    <location>
        <begin position="1"/>
        <end position="26"/>
    </location>
</feature>
<keyword evidence="3" id="KW-1003">Cell membrane</keyword>
<gene>
    <name evidence="17" type="primary">ccr7</name>
</gene>
<dbReference type="PANTHER" id="PTHR10489">
    <property type="entry name" value="CELL ADHESION MOLECULE"/>
    <property type="match status" value="1"/>
</dbReference>
<evidence type="ECO:0000313" key="18">
    <source>
        <dbReference type="Proteomes" id="UP000694565"/>
    </source>
</evidence>
<evidence type="ECO:0000256" key="8">
    <source>
        <dbReference type="ARBA" id="ARBA00023136"/>
    </source>
</evidence>
<dbReference type="PROSITE" id="PS50262">
    <property type="entry name" value="G_PROTEIN_RECEP_F1_2"/>
    <property type="match status" value="1"/>
</dbReference>
<dbReference type="PROSITE" id="PS00237">
    <property type="entry name" value="G_PROTEIN_RECEP_F1_1"/>
    <property type="match status" value="1"/>
</dbReference>
<dbReference type="GO" id="GO:0035758">
    <property type="term" value="F:chemokine (C-C motif) ligand 21 binding"/>
    <property type="evidence" value="ECO:0007669"/>
    <property type="project" value="TreeGrafter"/>
</dbReference>
<feature type="transmembrane region" description="Helical" evidence="14">
    <location>
        <begin position="233"/>
        <end position="253"/>
    </location>
</feature>
<keyword evidence="10 13" id="KW-0675">Receptor</keyword>
<keyword evidence="15" id="KW-0732">Signal</keyword>
<evidence type="ECO:0000256" key="3">
    <source>
        <dbReference type="ARBA" id="ARBA00022475"/>
    </source>
</evidence>
<feature type="chain" id="PRO_5034579192" evidence="15">
    <location>
        <begin position="27"/>
        <end position="386"/>
    </location>
</feature>
<keyword evidence="5" id="KW-0967">Endosome</keyword>
<dbReference type="InterPro" id="IPR001277">
    <property type="entry name" value="CXCR4/ACKR2"/>
</dbReference>
<keyword evidence="8 14" id="KW-0472">Membrane</keyword>
<dbReference type="CTD" id="1236"/>
<feature type="transmembrane region" description="Helical" evidence="14">
    <location>
        <begin position="150"/>
        <end position="167"/>
    </location>
</feature>
<keyword evidence="6 14" id="KW-1133">Transmembrane helix</keyword>
<dbReference type="GeneTree" id="ENSGT01030000234667"/>
<dbReference type="GO" id="GO:0060326">
    <property type="term" value="P:cell chemotaxis"/>
    <property type="evidence" value="ECO:0007669"/>
    <property type="project" value="TreeGrafter"/>
</dbReference>
<keyword evidence="18" id="KW-1185">Reference proteome</keyword>
<feature type="transmembrane region" description="Helical" evidence="14">
    <location>
        <begin position="314"/>
        <end position="339"/>
    </location>
</feature>
<reference evidence="17" key="2">
    <citation type="submission" date="2025-09" db="UniProtKB">
        <authorList>
            <consortium name="Ensembl"/>
        </authorList>
    </citation>
    <scope>IDENTIFICATION</scope>
</reference>
<evidence type="ECO:0000256" key="11">
    <source>
        <dbReference type="ARBA" id="ARBA00023180"/>
    </source>
</evidence>
<feature type="transmembrane region" description="Helical" evidence="14">
    <location>
        <begin position="188"/>
        <end position="206"/>
    </location>
</feature>
<evidence type="ECO:0000256" key="5">
    <source>
        <dbReference type="ARBA" id="ARBA00022753"/>
    </source>
</evidence>
<dbReference type="GeneID" id="117736368"/>
<dbReference type="SUPFAM" id="SSF81321">
    <property type="entry name" value="Family A G protein-coupled receptor-like"/>
    <property type="match status" value="1"/>
</dbReference>
<dbReference type="GO" id="GO:0005769">
    <property type="term" value="C:early endosome"/>
    <property type="evidence" value="ECO:0007669"/>
    <property type="project" value="UniProtKB-SubCell"/>
</dbReference>
<dbReference type="KEGG" id="clum:117736368"/>
<name>A0A8C2WV20_CYCLU</name>
<dbReference type="FunFam" id="1.20.1070.10:FF:000035">
    <property type="entry name" value="C-C chemokine receptor type 6"/>
    <property type="match status" value="1"/>
</dbReference>
<evidence type="ECO:0000256" key="2">
    <source>
        <dbReference type="ARBA" id="ARBA00004651"/>
    </source>
</evidence>
<evidence type="ECO:0000256" key="15">
    <source>
        <dbReference type="SAM" id="SignalP"/>
    </source>
</evidence>
<dbReference type="Pfam" id="PF00001">
    <property type="entry name" value="7tm_1"/>
    <property type="match status" value="1"/>
</dbReference>